<dbReference type="PROSITE" id="PS50928">
    <property type="entry name" value="ABC_TM1"/>
    <property type="match status" value="1"/>
</dbReference>
<dbReference type="Proteomes" id="UP000198882">
    <property type="component" value="Unassembled WGS sequence"/>
</dbReference>
<feature type="transmembrane region" description="Helical" evidence="7">
    <location>
        <begin position="35"/>
        <end position="53"/>
    </location>
</feature>
<keyword evidence="5 7" id="KW-1133">Transmembrane helix</keyword>
<dbReference type="OrthoDB" id="312811at2157"/>
<dbReference type="PANTHER" id="PTHR43386">
    <property type="entry name" value="OLIGOPEPTIDE TRANSPORT SYSTEM PERMEASE PROTEIN APPC"/>
    <property type="match status" value="1"/>
</dbReference>
<evidence type="ECO:0000256" key="6">
    <source>
        <dbReference type="ARBA" id="ARBA00023136"/>
    </source>
</evidence>
<dbReference type="SUPFAM" id="SSF161098">
    <property type="entry name" value="MetI-like"/>
    <property type="match status" value="1"/>
</dbReference>
<dbReference type="InterPro" id="IPR050366">
    <property type="entry name" value="BP-dependent_transpt_permease"/>
</dbReference>
<evidence type="ECO:0000256" key="1">
    <source>
        <dbReference type="ARBA" id="ARBA00004651"/>
    </source>
</evidence>
<sequence>MSTGTTSPIDSATSTIGNGIDYVRTKLEVFEGDRLGQIGLATLFVFLVIGIFARPTTIEFLNLTIPGIAPHDPGERAVGGRLESPSAAHPLGTTDMGRDVLSQVIAGTRVTLLVGSLAAFMAVFIGTNVGLVSAYFGGWVDDVLMRITDIVYGVPFLPFAIVLVAILGNSLVNIIVAIVLILWRSTARVIRSQVLSHKQRPYVESAQAIGAGHLRIMYRHILPNVLPLTFLYAAFAVGWAVIAEASLSFLGFGDPNMLSWGEMIYNVYTANAIREAWWWVFPPGICIMLFVMSVFFIGRTLEEVVNPELRHQE</sequence>
<evidence type="ECO:0000256" key="2">
    <source>
        <dbReference type="ARBA" id="ARBA00022448"/>
    </source>
</evidence>
<feature type="transmembrane region" description="Helical" evidence="7">
    <location>
        <begin position="110"/>
        <end position="136"/>
    </location>
</feature>
<dbReference type="EMBL" id="FNFE01000001">
    <property type="protein sequence ID" value="SDJ37962.1"/>
    <property type="molecule type" value="Genomic_DNA"/>
</dbReference>
<evidence type="ECO:0000256" key="4">
    <source>
        <dbReference type="ARBA" id="ARBA00022692"/>
    </source>
</evidence>
<feature type="domain" description="ABC transmembrane type-1" evidence="8">
    <location>
        <begin position="108"/>
        <end position="298"/>
    </location>
</feature>
<reference evidence="10" key="1">
    <citation type="submission" date="2016-10" db="EMBL/GenBank/DDBJ databases">
        <authorList>
            <person name="Varghese N."/>
            <person name="Submissions S."/>
        </authorList>
    </citation>
    <scope>NUCLEOTIDE SEQUENCE [LARGE SCALE GENOMIC DNA]</scope>
    <source>
        <strain evidence="10">B4,CECT 8067,JCM 17497</strain>
    </source>
</reference>
<feature type="transmembrane region" description="Helical" evidence="7">
    <location>
        <begin position="156"/>
        <end position="183"/>
    </location>
</feature>
<feature type="transmembrane region" description="Helical" evidence="7">
    <location>
        <begin position="276"/>
        <end position="297"/>
    </location>
</feature>
<name>A0A1G8T8T0_9EURY</name>
<protein>
    <submittedName>
        <fullName evidence="9">Peptide/nickel transport system permease protein</fullName>
    </submittedName>
</protein>
<dbReference type="PANTHER" id="PTHR43386:SF1">
    <property type="entry name" value="D,D-DIPEPTIDE TRANSPORT SYSTEM PERMEASE PROTEIN DDPC-RELATED"/>
    <property type="match status" value="1"/>
</dbReference>
<dbReference type="RefSeq" id="WP_090302916.1">
    <property type="nucleotide sequence ID" value="NZ_FNFE01000001.1"/>
</dbReference>
<keyword evidence="10" id="KW-1185">Reference proteome</keyword>
<gene>
    <name evidence="9" type="ORF">SAMN04515672_0369</name>
</gene>
<keyword evidence="3" id="KW-1003">Cell membrane</keyword>
<comment type="similarity">
    <text evidence="7">Belongs to the binding-protein-dependent transport system permease family.</text>
</comment>
<proteinExistence type="inferred from homology"/>
<evidence type="ECO:0000256" key="7">
    <source>
        <dbReference type="RuleBase" id="RU363032"/>
    </source>
</evidence>
<dbReference type="STRING" id="1095776.SAMN04515672_0369"/>
<dbReference type="AlphaFoldDB" id="A0A1G8T8T0"/>
<accession>A0A1G8T8T0</accession>
<dbReference type="Gene3D" id="1.10.3720.10">
    <property type="entry name" value="MetI-like"/>
    <property type="match status" value="1"/>
</dbReference>
<keyword evidence="4 7" id="KW-0812">Transmembrane</keyword>
<organism evidence="9 10">
    <name type="scientific">Natronorubrum texcoconense</name>
    <dbReference type="NCBI Taxonomy" id="1095776"/>
    <lineage>
        <taxon>Archaea</taxon>
        <taxon>Methanobacteriati</taxon>
        <taxon>Methanobacteriota</taxon>
        <taxon>Stenosarchaea group</taxon>
        <taxon>Halobacteria</taxon>
        <taxon>Halobacteriales</taxon>
        <taxon>Natrialbaceae</taxon>
        <taxon>Natronorubrum</taxon>
    </lineage>
</organism>
<dbReference type="GO" id="GO:0005886">
    <property type="term" value="C:plasma membrane"/>
    <property type="evidence" value="ECO:0007669"/>
    <property type="project" value="UniProtKB-SubCell"/>
</dbReference>
<keyword evidence="2 7" id="KW-0813">Transport</keyword>
<dbReference type="InterPro" id="IPR035906">
    <property type="entry name" value="MetI-like_sf"/>
</dbReference>
<comment type="subcellular location">
    <subcellularLocation>
        <location evidence="1 7">Cell membrane</location>
        <topology evidence="1 7">Multi-pass membrane protein</topology>
    </subcellularLocation>
</comment>
<dbReference type="GO" id="GO:0055085">
    <property type="term" value="P:transmembrane transport"/>
    <property type="evidence" value="ECO:0007669"/>
    <property type="project" value="InterPro"/>
</dbReference>
<evidence type="ECO:0000256" key="5">
    <source>
        <dbReference type="ARBA" id="ARBA00022989"/>
    </source>
</evidence>
<dbReference type="Pfam" id="PF00528">
    <property type="entry name" value="BPD_transp_1"/>
    <property type="match status" value="1"/>
</dbReference>
<evidence type="ECO:0000313" key="9">
    <source>
        <dbReference type="EMBL" id="SDJ37962.1"/>
    </source>
</evidence>
<feature type="transmembrane region" description="Helical" evidence="7">
    <location>
        <begin position="225"/>
        <end position="250"/>
    </location>
</feature>
<evidence type="ECO:0000259" key="8">
    <source>
        <dbReference type="PROSITE" id="PS50928"/>
    </source>
</evidence>
<dbReference type="InterPro" id="IPR000515">
    <property type="entry name" value="MetI-like"/>
</dbReference>
<dbReference type="CDD" id="cd06261">
    <property type="entry name" value="TM_PBP2"/>
    <property type="match status" value="1"/>
</dbReference>
<keyword evidence="6 7" id="KW-0472">Membrane</keyword>
<evidence type="ECO:0000313" key="10">
    <source>
        <dbReference type="Proteomes" id="UP000198882"/>
    </source>
</evidence>
<evidence type="ECO:0000256" key="3">
    <source>
        <dbReference type="ARBA" id="ARBA00022475"/>
    </source>
</evidence>